<dbReference type="RefSeq" id="WP_108738746.1">
    <property type="nucleotide sequence ID" value="NZ_CP020919.1"/>
</dbReference>
<protein>
    <recommendedName>
        <fullName evidence="4">Type IX secretion system membrane protein PorP/SprF</fullName>
    </recommendedName>
</protein>
<dbReference type="AlphaFoldDB" id="A0A2S1LU21"/>
<feature type="signal peptide" evidence="1">
    <location>
        <begin position="1"/>
        <end position="20"/>
    </location>
</feature>
<evidence type="ECO:0000256" key="1">
    <source>
        <dbReference type="SAM" id="SignalP"/>
    </source>
</evidence>
<dbReference type="Pfam" id="PF11751">
    <property type="entry name" value="PorP_SprF"/>
    <property type="match status" value="1"/>
</dbReference>
<accession>A0A2S1LU21</accession>
<gene>
    <name evidence="2" type="ORF">FK004_04165</name>
</gene>
<name>A0A2S1LU21_9FLAO</name>
<evidence type="ECO:0000313" key="2">
    <source>
        <dbReference type="EMBL" id="AWG27253.1"/>
    </source>
</evidence>
<reference evidence="2 3" key="1">
    <citation type="submission" date="2017-04" db="EMBL/GenBank/DDBJ databases">
        <title>Complete genome sequence of Flavobacterium kingsejong AJ004.</title>
        <authorList>
            <person name="Lee P.C."/>
        </authorList>
    </citation>
    <scope>NUCLEOTIDE SEQUENCE [LARGE SCALE GENOMIC DNA]</scope>
    <source>
        <strain evidence="2 3">AJ004</strain>
    </source>
</reference>
<evidence type="ECO:0000313" key="3">
    <source>
        <dbReference type="Proteomes" id="UP000244677"/>
    </source>
</evidence>
<dbReference type="EMBL" id="CP020919">
    <property type="protein sequence ID" value="AWG27253.1"/>
    <property type="molecule type" value="Genomic_DNA"/>
</dbReference>
<keyword evidence="1" id="KW-0732">Signal</keyword>
<proteinExistence type="predicted"/>
<sequence>MKKIAIGFIVAVLGLNSAQAQNQPQFSQYMYNPMAFNPGYAGTGGVMSALASYRTQWVGLDGAPQTISFSGQSPLGEYGGLGVNIFNDQIGPSKETTAMINASYTIVDYDNDVKYSFGVSAGGRQLQVDFNKLNIEHGGDTSLTGSLNRFSPNVGVGLFVHTEEWYVGLSVPYILNTKFYDDVASSFTASKPQFYGVAGYVFEINPELKFKPATMIRAISGAPLSIDVSANFLISDMVTLGASYRWDAAISALAGFQISEDLQIGYSYDFDTNKLGNYNSGSHEIFIRFDLFSKNTNRYVNPRFF</sequence>
<dbReference type="Proteomes" id="UP000244677">
    <property type="component" value="Chromosome"/>
</dbReference>
<dbReference type="OrthoDB" id="1114455at2"/>
<dbReference type="InterPro" id="IPR019861">
    <property type="entry name" value="PorP/SprF_Bacteroidetes"/>
</dbReference>
<keyword evidence="3" id="KW-1185">Reference proteome</keyword>
<evidence type="ECO:0008006" key="4">
    <source>
        <dbReference type="Google" id="ProtNLM"/>
    </source>
</evidence>
<organism evidence="2 3">
    <name type="scientific">Flavobacterium kingsejongi</name>
    <dbReference type="NCBI Taxonomy" id="1678728"/>
    <lineage>
        <taxon>Bacteria</taxon>
        <taxon>Pseudomonadati</taxon>
        <taxon>Bacteroidota</taxon>
        <taxon>Flavobacteriia</taxon>
        <taxon>Flavobacteriales</taxon>
        <taxon>Flavobacteriaceae</taxon>
        <taxon>Flavobacterium</taxon>
    </lineage>
</organism>
<dbReference type="KEGG" id="fki:FK004_04165"/>
<dbReference type="NCBIfam" id="TIGR03519">
    <property type="entry name" value="T9SS_PorP_fam"/>
    <property type="match status" value="1"/>
</dbReference>
<feature type="chain" id="PRO_5015732473" description="Type IX secretion system membrane protein PorP/SprF" evidence="1">
    <location>
        <begin position="21"/>
        <end position="305"/>
    </location>
</feature>